<keyword evidence="4" id="KW-1185">Reference proteome</keyword>
<dbReference type="Pfam" id="PF03413">
    <property type="entry name" value="PepSY"/>
    <property type="match status" value="1"/>
</dbReference>
<dbReference type="RefSeq" id="WP_156573468.1">
    <property type="nucleotide sequence ID" value="NZ_CP046415.1"/>
</dbReference>
<dbReference type="AlphaFoldDB" id="A0A6I6D3L7"/>
<evidence type="ECO:0000256" key="1">
    <source>
        <dbReference type="SAM" id="Phobius"/>
    </source>
</evidence>
<keyword evidence="1" id="KW-0472">Membrane</keyword>
<evidence type="ECO:0000313" key="3">
    <source>
        <dbReference type="EMBL" id="QGT78194.1"/>
    </source>
</evidence>
<keyword evidence="1" id="KW-0812">Transmembrane</keyword>
<organism evidence="3 4">
    <name type="scientific">Guyparkeria halophila</name>
    <dbReference type="NCBI Taxonomy" id="47960"/>
    <lineage>
        <taxon>Bacteria</taxon>
        <taxon>Pseudomonadati</taxon>
        <taxon>Pseudomonadota</taxon>
        <taxon>Gammaproteobacteria</taxon>
        <taxon>Chromatiales</taxon>
        <taxon>Thioalkalibacteraceae</taxon>
        <taxon>Guyparkeria</taxon>
    </lineage>
</organism>
<name>A0A6I6D3L7_9GAMM</name>
<dbReference type="InterPro" id="IPR025711">
    <property type="entry name" value="PepSY"/>
</dbReference>
<gene>
    <name evidence="3" type="ORF">GM160_04370</name>
</gene>
<dbReference type="Gene3D" id="3.10.450.40">
    <property type="match status" value="1"/>
</dbReference>
<accession>A0A6I6D3L7</accession>
<keyword evidence="1" id="KW-1133">Transmembrane helix</keyword>
<protein>
    <recommendedName>
        <fullName evidence="2">PepSY domain-containing protein</fullName>
    </recommendedName>
</protein>
<feature type="transmembrane region" description="Helical" evidence="1">
    <location>
        <begin position="12"/>
        <end position="32"/>
    </location>
</feature>
<sequence>MTQAQNTARTGIVSPLRVVLVAVAMLSGLVIVSPAGADHNQVFELHQRGEILSLVELIDRAQAIHPGQMVEARLDEEDLVYEITVYGEDDLYHEMYFDARDGRLLSEHKETEASFRSDHHHNGD</sequence>
<dbReference type="KEGG" id="ghl:GM160_04370"/>
<dbReference type="Proteomes" id="UP000427716">
    <property type="component" value="Chromosome"/>
</dbReference>
<evidence type="ECO:0000313" key="4">
    <source>
        <dbReference type="Proteomes" id="UP000427716"/>
    </source>
</evidence>
<proteinExistence type="predicted"/>
<feature type="domain" description="PepSY" evidence="2">
    <location>
        <begin position="52"/>
        <end position="107"/>
    </location>
</feature>
<dbReference type="EMBL" id="CP046415">
    <property type="protein sequence ID" value="QGT78194.1"/>
    <property type="molecule type" value="Genomic_DNA"/>
</dbReference>
<evidence type="ECO:0000259" key="2">
    <source>
        <dbReference type="Pfam" id="PF03413"/>
    </source>
</evidence>
<reference evidence="3 4" key="1">
    <citation type="submission" date="2019-11" db="EMBL/GenBank/DDBJ databases">
        <authorList>
            <person name="Zhang J."/>
            <person name="Sun C."/>
        </authorList>
    </citation>
    <scope>NUCLEOTIDE SEQUENCE [LARGE SCALE GENOMIC DNA]</scope>
    <source>
        <strain evidence="4">sp2</strain>
    </source>
</reference>